<dbReference type="EMBL" id="LT853695">
    <property type="protein sequence ID" value="SMQ49871.1"/>
    <property type="molecule type" value="Genomic_DNA"/>
</dbReference>
<feature type="region of interest" description="Disordered" evidence="1">
    <location>
        <begin position="33"/>
        <end position="57"/>
    </location>
</feature>
<gene>
    <name evidence="3" type="ORF">ZT3D7_G5022</name>
</gene>
<protein>
    <recommendedName>
        <fullName evidence="2">DUF6590 domain-containing protein</fullName>
    </recommendedName>
</protein>
<organism evidence="3 4">
    <name type="scientific">Zymoseptoria tritici (strain ST99CH_3D7)</name>
    <dbReference type="NCBI Taxonomy" id="1276538"/>
    <lineage>
        <taxon>Eukaryota</taxon>
        <taxon>Fungi</taxon>
        <taxon>Dikarya</taxon>
        <taxon>Ascomycota</taxon>
        <taxon>Pezizomycotina</taxon>
        <taxon>Dothideomycetes</taxon>
        <taxon>Dothideomycetidae</taxon>
        <taxon>Mycosphaerellales</taxon>
        <taxon>Mycosphaerellaceae</taxon>
        <taxon>Zymoseptoria</taxon>
    </lineage>
</organism>
<name>A0A1X7RRQ0_ZYMT9</name>
<evidence type="ECO:0000259" key="2">
    <source>
        <dbReference type="Pfam" id="PF20233"/>
    </source>
</evidence>
<evidence type="ECO:0000313" key="3">
    <source>
        <dbReference type="EMBL" id="SMQ49871.1"/>
    </source>
</evidence>
<keyword evidence="4" id="KW-1185">Reference proteome</keyword>
<accession>A0A1X7RRQ0</accession>
<reference evidence="3 4" key="1">
    <citation type="submission" date="2016-06" db="EMBL/GenBank/DDBJ databases">
        <authorList>
            <person name="Kjaerup R.B."/>
            <person name="Dalgaard T.S."/>
            <person name="Juul-Madsen H.R."/>
        </authorList>
    </citation>
    <scope>NUCLEOTIDE SEQUENCE [LARGE SCALE GENOMIC DNA]</scope>
</reference>
<dbReference type="Pfam" id="PF20233">
    <property type="entry name" value="DUF6590"/>
    <property type="match status" value="1"/>
</dbReference>
<feature type="domain" description="DUF6590" evidence="2">
    <location>
        <begin position="168"/>
        <end position="284"/>
    </location>
</feature>
<dbReference type="InterPro" id="IPR046497">
    <property type="entry name" value="DUF6590"/>
</dbReference>
<sequence>MSKSKRSGKPPPGARDSQARWFGGIKAKWHGSRVEEAAFEEQEEITSARDASNADYGHDSNVQVSTALATAIDKLAHPFSDLRFDAETAEQSNRASSNFSRPTQSNFIVKENGKTAKTRGTKFRGAEIRRGMLKVKLKQGAIIRHFELEACTDPTAVADGVEIFDGPQESGLRFYRKLRYFIVTGVYEQHWTEVPIYTYRNRGLEGKPEGLKAEHVSIRASNIEKKTFNSQSRHPHLKVAVWNGGAPQLKPSSVVHFTKDKSSHAETQIEILGSIDASSLDRLQNLCKEF</sequence>
<evidence type="ECO:0000313" key="4">
    <source>
        <dbReference type="Proteomes" id="UP000215127"/>
    </source>
</evidence>
<dbReference type="Proteomes" id="UP000215127">
    <property type="component" value="Chromosome 4"/>
</dbReference>
<evidence type="ECO:0000256" key="1">
    <source>
        <dbReference type="SAM" id="MobiDB-lite"/>
    </source>
</evidence>
<proteinExistence type="predicted"/>
<dbReference type="AlphaFoldDB" id="A0A1X7RRQ0"/>
<feature type="region of interest" description="Disordered" evidence="1">
    <location>
        <begin position="1"/>
        <end position="20"/>
    </location>
</feature>